<accession>A0ABU7LXQ7</accession>
<dbReference type="PANTHER" id="PTHR20854">
    <property type="entry name" value="INOSITOL MONOPHOSPHATASE"/>
    <property type="match status" value="1"/>
</dbReference>
<dbReference type="GO" id="GO:0008441">
    <property type="term" value="F:3'(2'),5'-bisphosphate nucleotidase activity"/>
    <property type="evidence" value="ECO:0007669"/>
    <property type="project" value="UniProtKB-EC"/>
</dbReference>
<protein>
    <submittedName>
        <fullName evidence="5">3'(2'),5'-bisphosphate nucleotidase CysQ</fullName>
        <ecNumber evidence="5">3.1.3.7</ecNumber>
    </submittedName>
</protein>
<keyword evidence="3 5" id="KW-0378">Hydrolase</keyword>
<comment type="similarity">
    <text evidence="1">Belongs to the inositol monophosphatase superfamily.</text>
</comment>
<dbReference type="EC" id="3.1.3.7" evidence="5"/>
<dbReference type="Gene3D" id="3.30.540.10">
    <property type="entry name" value="Fructose-1,6-Bisphosphatase, subunit A, domain 1"/>
    <property type="match status" value="1"/>
</dbReference>
<name>A0ABU7LXQ7_9PROT</name>
<evidence type="ECO:0000313" key="6">
    <source>
        <dbReference type="Proteomes" id="UP001310692"/>
    </source>
</evidence>
<dbReference type="PANTHER" id="PTHR20854:SF4">
    <property type="entry name" value="INOSITOL-1-MONOPHOSPHATASE-RELATED"/>
    <property type="match status" value="1"/>
</dbReference>
<dbReference type="InterPro" id="IPR020583">
    <property type="entry name" value="Inositol_monoP_metal-BS"/>
</dbReference>
<dbReference type="Proteomes" id="UP001310692">
    <property type="component" value="Unassembled WGS sequence"/>
</dbReference>
<dbReference type="PROSITE" id="PS00629">
    <property type="entry name" value="IMP_1"/>
    <property type="match status" value="1"/>
</dbReference>
<dbReference type="PROSITE" id="PS00630">
    <property type="entry name" value="IMP_2"/>
    <property type="match status" value="1"/>
</dbReference>
<keyword evidence="4" id="KW-0460">Magnesium</keyword>
<evidence type="ECO:0000256" key="1">
    <source>
        <dbReference type="ARBA" id="ARBA00009759"/>
    </source>
</evidence>
<dbReference type="InterPro" id="IPR020550">
    <property type="entry name" value="Inositol_monophosphatase_CS"/>
</dbReference>
<evidence type="ECO:0000256" key="2">
    <source>
        <dbReference type="ARBA" id="ARBA00022723"/>
    </source>
</evidence>
<dbReference type="Gene3D" id="3.40.190.80">
    <property type="match status" value="1"/>
</dbReference>
<evidence type="ECO:0000256" key="4">
    <source>
        <dbReference type="ARBA" id="ARBA00022842"/>
    </source>
</evidence>
<dbReference type="PRINTS" id="PR00377">
    <property type="entry name" value="IMPHPHTASES"/>
</dbReference>
<organism evidence="5 6">
    <name type="scientific">Hyphobacterium marinum</name>
    <dbReference type="NCBI Taxonomy" id="3116574"/>
    <lineage>
        <taxon>Bacteria</taxon>
        <taxon>Pseudomonadati</taxon>
        <taxon>Pseudomonadota</taxon>
        <taxon>Alphaproteobacteria</taxon>
        <taxon>Maricaulales</taxon>
        <taxon>Maricaulaceae</taxon>
        <taxon>Hyphobacterium</taxon>
    </lineage>
</organism>
<comment type="caution">
    <text evidence="5">The sequence shown here is derived from an EMBL/GenBank/DDBJ whole genome shotgun (WGS) entry which is preliminary data.</text>
</comment>
<evidence type="ECO:0000256" key="3">
    <source>
        <dbReference type="ARBA" id="ARBA00022801"/>
    </source>
</evidence>
<dbReference type="Pfam" id="PF00459">
    <property type="entry name" value="Inositol_P"/>
    <property type="match status" value="1"/>
</dbReference>
<sequence>MAGPDADRDLLDSAARAAGDILARFYHEGAEVWEKSRNNPVTEADIAAETALRDTLLAARPGYGWLSEETEDDGSRLEKTRVFVVDPMDGTRAFIRRRPHFTVSLAVVEAGLPIAAAVYNPLTDEMFSAARGSGAWKNGKQTQVTGHARIAGARLLGDTDYFRKSLADSASIERRNSIAYRLALVASGEYDGAVSPRPKSDWDLAAGQLLVEEAGGILTNTDGDSYSYGLQSVRKSPPLAAGPHLHALLRERLAH</sequence>
<dbReference type="EMBL" id="JAZDRO010000001">
    <property type="protein sequence ID" value="MEE2565975.1"/>
    <property type="molecule type" value="Genomic_DNA"/>
</dbReference>
<keyword evidence="2" id="KW-0479">Metal-binding</keyword>
<dbReference type="RefSeq" id="WP_330195504.1">
    <property type="nucleotide sequence ID" value="NZ_JAZDRO010000001.1"/>
</dbReference>
<dbReference type="CDD" id="cd01638">
    <property type="entry name" value="CysQ"/>
    <property type="match status" value="1"/>
</dbReference>
<reference evidence="5 6" key="1">
    <citation type="submission" date="2024-01" db="EMBL/GenBank/DDBJ databases">
        <title>Hyphobacterium bacterium isolated from marine sediment.</title>
        <authorList>
            <person name="Zhao S."/>
        </authorList>
    </citation>
    <scope>NUCLEOTIDE SEQUENCE [LARGE SCALE GENOMIC DNA]</scope>
    <source>
        <strain evidence="5 6">Y60-23</strain>
    </source>
</reference>
<proteinExistence type="inferred from homology"/>
<evidence type="ECO:0000313" key="5">
    <source>
        <dbReference type="EMBL" id="MEE2565975.1"/>
    </source>
</evidence>
<dbReference type="SUPFAM" id="SSF56655">
    <property type="entry name" value="Carbohydrate phosphatase"/>
    <property type="match status" value="1"/>
</dbReference>
<gene>
    <name evidence="5" type="ORF">V0U35_04720</name>
</gene>
<dbReference type="InterPro" id="IPR000760">
    <property type="entry name" value="Inositol_monophosphatase-like"/>
</dbReference>
<keyword evidence="6" id="KW-1185">Reference proteome</keyword>